<dbReference type="CDD" id="cd00130">
    <property type="entry name" value="PAS"/>
    <property type="match status" value="1"/>
</dbReference>
<evidence type="ECO:0000256" key="9">
    <source>
        <dbReference type="ARBA" id="ARBA00022777"/>
    </source>
</evidence>
<keyword evidence="3" id="KW-0597">Phosphoprotein</keyword>
<gene>
    <name evidence="13" type="ORF">E2L08_14830</name>
</gene>
<dbReference type="EC" id="2.7.13.3" evidence="2"/>
<dbReference type="InterPro" id="IPR035965">
    <property type="entry name" value="PAS-like_dom_sf"/>
</dbReference>
<dbReference type="PANTHER" id="PTHR41523:SF7">
    <property type="entry name" value="HISTIDINE KINASE"/>
    <property type="match status" value="1"/>
</dbReference>
<evidence type="ECO:0000259" key="12">
    <source>
        <dbReference type="PROSITE" id="PS50113"/>
    </source>
</evidence>
<dbReference type="RefSeq" id="WP_133397881.1">
    <property type="nucleotide sequence ID" value="NZ_SNAA01000020.1"/>
</dbReference>
<dbReference type="EMBL" id="SNAA01000020">
    <property type="protein sequence ID" value="TDL75987.1"/>
    <property type="molecule type" value="Genomic_DNA"/>
</dbReference>
<dbReference type="Gene3D" id="3.30.565.10">
    <property type="entry name" value="Histidine kinase-like ATPase, C-terminal domain"/>
    <property type="match status" value="1"/>
</dbReference>
<evidence type="ECO:0000313" key="13">
    <source>
        <dbReference type="EMBL" id="TDL75987.1"/>
    </source>
</evidence>
<dbReference type="NCBIfam" id="TIGR00229">
    <property type="entry name" value="sensory_box"/>
    <property type="match status" value="1"/>
</dbReference>
<protein>
    <recommendedName>
        <fullName evidence="2">histidine kinase</fullName>
        <ecNumber evidence="2">2.7.13.3</ecNumber>
    </recommendedName>
</protein>
<evidence type="ECO:0000256" key="5">
    <source>
        <dbReference type="ARBA" id="ARBA00022643"/>
    </source>
</evidence>
<keyword evidence="4" id="KW-0285">Flavoprotein</keyword>
<evidence type="ECO:0000256" key="1">
    <source>
        <dbReference type="ARBA" id="ARBA00000085"/>
    </source>
</evidence>
<evidence type="ECO:0000313" key="14">
    <source>
        <dbReference type="Proteomes" id="UP000295701"/>
    </source>
</evidence>
<keyword evidence="5" id="KW-0288">FMN</keyword>
<evidence type="ECO:0000256" key="4">
    <source>
        <dbReference type="ARBA" id="ARBA00022630"/>
    </source>
</evidence>
<evidence type="ECO:0000256" key="6">
    <source>
        <dbReference type="ARBA" id="ARBA00022679"/>
    </source>
</evidence>
<evidence type="ECO:0000256" key="10">
    <source>
        <dbReference type="ARBA" id="ARBA00022840"/>
    </source>
</evidence>
<dbReference type="InterPro" id="IPR013656">
    <property type="entry name" value="PAS_4"/>
</dbReference>
<dbReference type="Proteomes" id="UP000295701">
    <property type="component" value="Unassembled WGS sequence"/>
</dbReference>
<keyword evidence="8" id="KW-0547">Nucleotide-binding</keyword>
<keyword evidence="11" id="KW-0843">Virulence</keyword>
<dbReference type="AlphaFoldDB" id="A0A4R6A0S8"/>
<evidence type="ECO:0000256" key="8">
    <source>
        <dbReference type="ARBA" id="ARBA00022741"/>
    </source>
</evidence>
<dbReference type="Gene3D" id="3.30.450.20">
    <property type="entry name" value="PAS domain"/>
    <property type="match status" value="1"/>
</dbReference>
<comment type="caution">
    <text evidence="13">The sequence shown here is derived from an EMBL/GenBank/DDBJ whole genome shotgun (WGS) entry which is preliminary data.</text>
</comment>
<dbReference type="SMART" id="SM00911">
    <property type="entry name" value="HWE_HK"/>
    <property type="match status" value="1"/>
</dbReference>
<keyword evidence="10" id="KW-0067">ATP-binding</keyword>
<reference evidence="13 14" key="1">
    <citation type="submission" date="2019-03" db="EMBL/GenBank/DDBJ databases">
        <title>Primorskyibacter sp. SS33 isolated from sediments.</title>
        <authorList>
            <person name="Xunke S."/>
        </authorList>
    </citation>
    <scope>NUCLEOTIDE SEQUENCE [LARGE SCALE GENOMIC DNA]</scope>
    <source>
        <strain evidence="13 14">SS33</strain>
    </source>
</reference>
<evidence type="ECO:0000256" key="7">
    <source>
        <dbReference type="ARBA" id="ARBA00022737"/>
    </source>
</evidence>
<evidence type="ECO:0000256" key="2">
    <source>
        <dbReference type="ARBA" id="ARBA00012438"/>
    </source>
</evidence>
<keyword evidence="7" id="KW-0677">Repeat</keyword>
<dbReference type="InterPro" id="IPR036890">
    <property type="entry name" value="HATPase_C_sf"/>
</dbReference>
<sequence length="347" mass="36696">MSIESPMNDSDIGFTRFIGGGLEAAVVAMLEQTQDCVKLIDRDGTLAFMNANGRKAMAMDGTAPVSGIAWPMLWPGESRPQIEAALAAALRGERSRFKAFCPTVRGEPRWWDVSVSPIRGADGAVGHVLATSRDITPFIDALDDERDKRLEAERNSEIQTLVADETRHRLKNVLAIVGSISNVLVRRSGTLAEYRQRFARHLQSLANAQDLLGARGGARGDLGSFVADALGAGGNDPRVVLGAMPDDPISDQSAQVMALVLGELHTNAVKHGALGTAGGRVTLDAACAGGTARFTWAEDHGHPVAPVEIAGGAGSELMRGMLATDDGAPVFDWGPRGLTVRFAVPLV</sequence>
<keyword evidence="6" id="KW-0808">Transferase</keyword>
<dbReference type="Pfam" id="PF07536">
    <property type="entry name" value="HWE_HK"/>
    <property type="match status" value="1"/>
</dbReference>
<dbReference type="SUPFAM" id="SSF55874">
    <property type="entry name" value="ATPase domain of HSP90 chaperone/DNA topoisomerase II/histidine kinase"/>
    <property type="match status" value="1"/>
</dbReference>
<dbReference type="InterPro" id="IPR011102">
    <property type="entry name" value="Sig_transdc_His_kinase_HWE"/>
</dbReference>
<comment type="catalytic activity">
    <reaction evidence="1">
        <text>ATP + protein L-histidine = ADP + protein N-phospho-L-histidine.</text>
        <dbReference type="EC" id="2.7.13.3"/>
    </reaction>
</comment>
<accession>A0A4R6A0S8</accession>
<proteinExistence type="predicted"/>
<evidence type="ECO:0000256" key="3">
    <source>
        <dbReference type="ARBA" id="ARBA00022553"/>
    </source>
</evidence>
<evidence type="ECO:0000256" key="11">
    <source>
        <dbReference type="ARBA" id="ARBA00023026"/>
    </source>
</evidence>
<dbReference type="PROSITE" id="PS50113">
    <property type="entry name" value="PAC"/>
    <property type="match status" value="1"/>
</dbReference>
<dbReference type="GO" id="GO:0005524">
    <property type="term" value="F:ATP binding"/>
    <property type="evidence" value="ECO:0007669"/>
    <property type="project" value="UniProtKB-KW"/>
</dbReference>
<name>A0A4R6A0S8_9RHOB</name>
<dbReference type="PANTHER" id="PTHR41523">
    <property type="entry name" value="TWO-COMPONENT SYSTEM SENSOR PROTEIN"/>
    <property type="match status" value="1"/>
</dbReference>
<dbReference type="InterPro" id="IPR000014">
    <property type="entry name" value="PAS"/>
</dbReference>
<keyword evidence="9" id="KW-0418">Kinase</keyword>
<dbReference type="Pfam" id="PF08448">
    <property type="entry name" value="PAS_4"/>
    <property type="match status" value="1"/>
</dbReference>
<dbReference type="GO" id="GO:0004673">
    <property type="term" value="F:protein histidine kinase activity"/>
    <property type="evidence" value="ECO:0007669"/>
    <property type="project" value="UniProtKB-EC"/>
</dbReference>
<dbReference type="SUPFAM" id="SSF55785">
    <property type="entry name" value="PYP-like sensor domain (PAS domain)"/>
    <property type="match status" value="1"/>
</dbReference>
<feature type="domain" description="PAC" evidence="12">
    <location>
        <begin position="93"/>
        <end position="147"/>
    </location>
</feature>
<dbReference type="OrthoDB" id="9760752at2"/>
<dbReference type="InterPro" id="IPR000700">
    <property type="entry name" value="PAS-assoc_C"/>
</dbReference>
<organism evidence="13 14">
    <name type="scientific">Palleronia sediminis</name>
    <dbReference type="NCBI Taxonomy" id="2547833"/>
    <lineage>
        <taxon>Bacteria</taxon>
        <taxon>Pseudomonadati</taxon>
        <taxon>Pseudomonadota</taxon>
        <taxon>Alphaproteobacteria</taxon>
        <taxon>Rhodobacterales</taxon>
        <taxon>Roseobacteraceae</taxon>
        <taxon>Palleronia</taxon>
    </lineage>
</organism>
<keyword evidence="14" id="KW-1185">Reference proteome</keyword>